<keyword evidence="2" id="KW-0378">Hydrolase</keyword>
<proteinExistence type="predicted"/>
<protein>
    <submittedName>
        <fullName evidence="7">Polyphosphoinositide phosphatase</fullName>
    </submittedName>
</protein>
<dbReference type="OMA" id="KRKCCAH"/>
<evidence type="ECO:0000256" key="5">
    <source>
        <dbReference type="SAM" id="Phobius"/>
    </source>
</evidence>
<dbReference type="GO" id="GO:0070772">
    <property type="term" value="C:PAS complex"/>
    <property type="evidence" value="ECO:0007669"/>
    <property type="project" value="EnsemblFungi"/>
</dbReference>
<keyword evidence="8" id="KW-1185">Reference proteome</keyword>
<dbReference type="PANTHER" id="PTHR45738:SF5">
    <property type="entry name" value="POLYPHOSPHOINOSITIDE PHOSPHATASE"/>
    <property type="match status" value="1"/>
</dbReference>
<evidence type="ECO:0000256" key="1">
    <source>
        <dbReference type="ARBA" id="ARBA00004308"/>
    </source>
</evidence>
<dbReference type="PANTHER" id="PTHR45738">
    <property type="entry name" value="POLYPHOSPHOINOSITIDE PHOSPHATASE"/>
    <property type="match status" value="1"/>
</dbReference>
<dbReference type="Proteomes" id="UP000186594">
    <property type="component" value="Unassembled WGS sequence"/>
</dbReference>
<accession>A0A1U7LS82</accession>
<keyword evidence="5" id="KW-0812">Transmembrane</keyword>
<reference evidence="7 8" key="1">
    <citation type="submission" date="2016-04" db="EMBL/GenBank/DDBJ databases">
        <title>Evolutionary innovation and constraint leading to complex multicellularity in the Ascomycota.</title>
        <authorList>
            <person name="Cisse O."/>
            <person name="Nguyen A."/>
            <person name="Hewitt D.A."/>
            <person name="Jedd G."/>
            <person name="Stajich J.E."/>
        </authorList>
    </citation>
    <scope>NUCLEOTIDE SEQUENCE [LARGE SCALE GENOMIC DNA]</scope>
    <source>
        <strain evidence="7 8">DAH-3</strain>
    </source>
</reference>
<dbReference type="EMBL" id="LXFE01000391">
    <property type="protein sequence ID" value="OLL25504.1"/>
    <property type="molecule type" value="Genomic_DNA"/>
</dbReference>
<feature type="region of interest" description="Disordered" evidence="4">
    <location>
        <begin position="655"/>
        <end position="677"/>
    </location>
</feature>
<dbReference type="OrthoDB" id="405996at2759"/>
<organism evidence="7 8">
    <name type="scientific">Neolecta irregularis (strain DAH-3)</name>
    <dbReference type="NCBI Taxonomy" id="1198029"/>
    <lineage>
        <taxon>Eukaryota</taxon>
        <taxon>Fungi</taxon>
        <taxon>Dikarya</taxon>
        <taxon>Ascomycota</taxon>
        <taxon>Taphrinomycotina</taxon>
        <taxon>Neolectales</taxon>
        <taxon>Neolectaceae</taxon>
        <taxon>Neolecta</taxon>
    </lineage>
</organism>
<sequence>MNYFTRFALYETKSRLYLVATSHDELHCKLLKIERDAEPPQLGFVEDATLYTYEQLASILAAIESGSKSVVGGFRRVLNAFAILGFIQFTSGWYISVITKRKTVALLGGYYLYHIEATELIPVSSSNAGRSSFKGSEESRFVSIFQNLDLSKTFYYSYSYDITQTLQHNILRLRANPNALPEYSDMFVWNHFLMQPAQALQNPQDWLVILSWSPINKSDVSVYGRSVFITVIARRSRYFAGARFLKRGVNDKGFVANDVETEQIVADMQTTSFHAPGGALFANPNYSSYVQHRGSIPLYWTQEGTNMTPKPPITLTIADPFYQAAALHFDNMFERYGAPCIVLNLVKSRERIPRESLLLYEFTKLLEYLNQFLPQDRKIQHIAWDMSRASKGHSSEVIDTLEDISQRVLQTTGFFYSGQSQASDYNTGPSIQSGVCRMNCIDCLDRTNAAQFVIGKRALGYQLHALGVISEPKIKYDSDAVNLLTELYHDHGDTIALQYGGSHLVNTMETYRKINQAGSHTRDMIESIRRFYNNSFLDSQRQEAINLFLGNYVFVHGQPKIWEMPSDHHLHNDSLKFKGLRRHYQQWWTPANLEKPVVAPQGSVSKDEQQKLIEAYWTEYYRPRVLSSLCKVFAYNVNSTLRYIPVRNRLDLGPFRPHASIEKDRPSSGEKRRFTPGDSRKIRLSLHRWLPHSQTKARNMEIRSHPEVSSEKEVVVVPQRTMEGFVSSLLNPVVTMSEMAEYEQYITHPQLLPLTSSTDLATAHPEYSPYVNELFKEGSHQEDLTLFEKYVDMSEKPMQMQGSLNSLCELEEKRRTAYAGWIIGKTLGTKLKV</sequence>
<comment type="caution">
    <text evidence="7">The sequence shown here is derived from an EMBL/GenBank/DDBJ whole genome shotgun (WGS) entry which is preliminary data.</text>
</comment>
<evidence type="ECO:0000259" key="6">
    <source>
        <dbReference type="PROSITE" id="PS50275"/>
    </source>
</evidence>
<evidence type="ECO:0000313" key="7">
    <source>
        <dbReference type="EMBL" id="OLL25504.1"/>
    </source>
</evidence>
<keyword evidence="3 5" id="KW-0472">Membrane</keyword>
<dbReference type="GO" id="GO:0034399">
    <property type="term" value="C:nuclear periphery"/>
    <property type="evidence" value="ECO:0007669"/>
    <property type="project" value="EnsemblFungi"/>
</dbReference>
<evidence type="ECO:0000313" key="8">
    <source>
        <dbReference type="Proteomes" id="UP000186594"/>
    </source>
</evidence>
<dbReference type="InterPro" id="IPR043573">
    <property type="entry name" value="Fig4-like"/>
</dbReference>
<dbReference type="GO" id="GO:0046856">
    <property type="term" value="P:phosphatidylinositol dephosphorylation"/>
    <property type="evidence" value="ECO:0007669"/>
    <property type="project" value="EnsemblFungi"/>
</dbReference>
<dbReference type="GO" id="GO:0043813">
    <property type="term" value="F:phosphatidylinositol-3,5-bisphosphate 5-phosphatase activity"/>
    <property type="evidence" value="ECO:0007669"/>
    <property type="project" value="EnsemblFungi"/>
</dbReference>
<evidence type="ECO:0000256" key="2">
    <source>
        <dbReference type="ARBA" id="ARBA00022801"/>
    </source>
</evidence>
<feature type="compositionally biased region" description="Basic and acidic residues" evidence="4">
    <location>
        <begin position="659"/>
        <end position="677"/>
    </location>
</feature>
<keyword evidence="5" id="KW-1133">Transmembrane helix</keyword>
<gene>
    <name evidence="7" type="ORF">NEOLI_002155</name>
</gene>
<feature type="domain" description="SAC" evidence="6">
    <location>
        <begin position="145"/>
        <end position="501"/>
    </location>
</feature>
<evidence type="ECO:0000256" key="4">
    <source>
        <dbReference type="SAM" id="MobiDB-lite"/>
    </source>
</evidence>
<dbReference type="Pfam" id="PF02383">
    <property type="entry name" value="Syja_N"/>
    <property type="match status" value="1"/>
</dbReference>
<feature type="transmembrane region" description="Helical" evidence="5">
    <location>
        <begin position="77"/>
        <end position="95"/>
    </location>
</feature>
<dbReference type="GO" id="GO:0012505">
    <property type="term" value="C:endomembrane system"/>
    <property type="evidence" value="ECO:0007669"/>
    <property type="project" value="UniProtKB-SubCell"/>
</dbReference>
<name>A0A1U7LS82_NEOID</name>
<evidence type="ECO:0000256" key="3">
    <source>
        <dbReference type="ARBA" id="ARBA00023136"/>
    </source>
</evidence>
<dbReference type="GO" id="GO:0000329">
    <property type="term" value="C:fungal-type vacuole membrane"/>
    <property type="evidence" value="ECO:0007669"/>
    <property type="project" value="EnsemblFungi"/>
</dbReference>
<dbReference type="AlphaFoldDB" id="A0A1U7LS82"/>
<dbReference type="InterPro" id="IPR002013">
    <property type="entry name" value="SAC_dom"/>
</dbReference>
<dbReference type="PROSITE" id="PS50275">
    <property type="entry name" value="SAC"/>
    <property type="match status" value="1"/>
</dbReference>
<dbReference type="STRING" id="1198029.A0A1U7LS82"/>
<comment type="subcellular location">
    <subcellularLocation>
        <location evidence="1">Endomembrane system</location>
    </subcellularLocation>
</comment>